<dbReference type="RefSeq" id="XP_066675733.1">
    <property type="nucleotide sequence ID" value="XM_066805960.1"/>
</dbReference>
<dbReference type="Proteomes" id="UP001433268">
    <property type="component" value="Unassembled WGS sequence"/>
</dbReference>
<reference evidence="2 3" key="1">
    <citation type="submission" date="2023-01" db="EMBL/GenBank/DDBJ databases">
        <title>Analysis of 21 Apiospora genomes using comparative genomics revels a genus with tremendous synthesis potential of carbohydrate active enzymes and secondary metabolites.</title>
        <authorList>
            <person name="Sorensen T."/>
        </authorList>
    </citation>
    <scope>NUCLEOTIDE SEQUENCE [LARGE SCALE GENOMIC DNA]</scope>
    <source>
        <strain evidence="2 3">CBS 114990</strain>
    </source>
</reference>
<comment type="caution">
    <text evidence="2">The sequence shown here is derived from an EMBL/GenBank/DDBJ whole genome shotgun (WGS) entry which is preliminary data.</text>
</comment>
<feature type="compositionally biased region" description="Basic and acidic residues" evidence="1">
    <location>
        <begin position="228"/>
        <end position="240"/>
    </location>
</feature>
<keyword evidence="3" id="KW-1185">Reference proteome</keyword>
<evidence type="ECO:0000313" key="3">
    <source>
        <dbReference type="Proteomes" id="UP001433268"/>
    </source>
</evidence>
<organism evidence="2 3">
    <name type="scientific">Apiospora hydei</name>
    <dbReference type="NCBI Taxonomy" id="1337664"/>
    <lineage>
        <taxon>Eukaryota</taxon>
        <taxon>Fungi</taxon>
        <taxon>Dikarya</taxon>
        <taxon>Ascomycota</taxon>
        <taxon>Pezizomycotina</taxon>
        <taxon>Sordariomycetes</taxon>
        <taxon>Xylariomycetidae</taxon>
        <taxon>Amphisphaeriales</taxon>
        <taxon>Apiosporaceae</taxon>
        <taxon>Apiospora</taxon>
    </lineage>
</organism>
<proteinExistence type="predicted"/>
<dbReference type="GeneID" id="92039020"/>
<name>A0ABR1XE38_9PEZI</name>
<evidence type="ECO:0000256" key="1">
    <source>
        <dbReference type="SAM" id="MobiDB-lite"/>
    </source>
</evidence>
<protein>
    <submittedName>
        <fullName evidence="2">Uncharacterized protein</fullName>
    </submittedName>
</protein>
<gene>
    <name evidence="2" type="ORF">PG997_001645</name>
</gene>
<sequence>MMKDFLQLLSRHFPGSIPAGILFLRGERLKLPGFGWAPATWASGYSEDYPYPLSRMEHGTELVPEGLLVRYPGIMLHCEEPKTVMSYAQSKGFDFPVDRELNDWYRVEILFQENRLPTINDILTNRANKKFNYMLAVIISRPQPKERLAEIGLLVEIYDSPWRRHEKQVRPETILYSRVLSRIRISRIGRTSWREPKDQVIGERTRDDQLWCVDDYSSNLTRLKEISNKERRRGDADGKAKGCRTHQMVKSGVSQGQRPQRRPREDPSLFSKWVKRSHEQHVTKNLGRYFELDQPPQEACVILSLQQWTRSASEHVSTLAIISNLAKQVLSDL</sequence>
<accession>A0ABR1XE38</accession>
<evidence type="ECO:0000313" key="2">
    <source>
        <dbReference type="EMBL" id="KAK8094960.1"/>
    </source>
</evidence>
<dbReference type="EMBL" id="JAQQWN010000002">
    <property type="protein sequence ID" value="KAK8094960.1"/>
    <property type="molecule type" value="Genomic_DNA"/>
</dbReference>
<feature type="region of interest" description="Disordered" evidence="1">
    <location>
        <begin position="228"/>
        <end position="268"/>
    </location>
</feature>